<feature type="coiled-coil region" evidence="1">
    <location>
        <begin position="6"/>
        <end position="40"/>
    </location>
</feature>
<dbReference type="AlphaFoldDB" id="A0A5P1EHC4"/>
<dbReference type="EMBL" id="CM007387">
    <property type="protein sequence ID" value="ONK64239.1"/>
    <property type="molecule type" value="Genomic_DNA"/>
</dbReference>
<dbReference type="Gramene" id="ONK64239">
    <property type="protein sequence ID" value="ONK64239"/>
    <property type="gene ID" value="A4U43_C07F23570"/>
</dbReference>
<organism evidence="2 3">
    <name type="scientific">Asparagus officinalis</name>
    <name type="common">Garden asparagus</name>
    <dbReference type="NCBI Taxonomy" id="4686"/>
    <lineage>
        <taxon>Eukaryota</taxon>
        <taxon>Viridiplantae</taxon>
        <taxon>Streptophyta</taxon>
        <taxon>Embryophyta</taxon>
        <taxon>Tracheophyta</taxon>
        <taxon>Spermatophyta</taxon>
        <taxon>Magnoliopsida</taxon>
        <taxon>Liliopsida</taxon>
        <taxon>Asparagales</taxon>
        <taxon>Asparagaceae</taxon>
        <taxon>Asparagoideae</taxon>
        <taxon>Asparagus</taxon>
    </lineage>
</organism>
<protein>
    <submittedName>
        <fullName evidence="2">Uncharacterized protein</fullName>
    </submittedName>
</protein>
<name>A0A5P1EHC4_ASPOF</name>
<keyword evidence="1" id="KW-0175">Coiled coil</keyword>
<gene>
    <name evidence="2" type="ORF">A4U43_C07F23570</name>
</gene>
<keyword evidence="3" id="KW-1185">Reference proteome</keyword>
<accession>A0A5P1EHC4</accession>
<reference evidence="3" key="1">
    <citation type="journal article" date="2017" name="Nat. Commun.">
        <title>The asparagus genome sheds light on the origin and evolution of a young Y chromosome.</title>
        <authorList>
            <person name="Harkess A."/>
            <person name="Zhou J."/>
            <person name="Xu C."/>
            <person name="Bowers J.E."/>
            <person name="Van der Hulst R."/>
            <person name="Ayyampalayam S."/>
            <person name="Mercati F."/>
            <person name="Riccardi P."/>
            <person name="McKain M.R."/>
            <person name="Kakrana A."/>
            <person name="Tang H."/>
            <person name="Ray J."/>
            <person name="Groenendijk J."/>
            <person name="Arikit S."/>
            <person name="Mathioni S.M."/>
            <person name="Nakano M."/>
            <person name="Shan H."/>
            <person name="Telgmann-Rauber A."/>
            <person name="Kanno A."/>
            <person name="Yue Z."/>
            <person name="Chen H."/>
            <person name="Li W."/>
            <person name="Chen Y."/>
            <person name="Xu X."/>
            <person name="Zhang Y."/>
            <person name="Luo S."/>
            <person name="Chen H."/>
            <person name="Gao J."/>
            <person name="Mao Z."/>
            <person name="Pires J.C."/>
            <person name="Luo M."/>
            <person name="Kudrna D."/>
            <person name="Wing R.A."/>
            <person name="Meyers B.C."/>
            <person name="Yi K."/>
            <person name="Kong H."/>
            <person name="Lavrijsen P."/>
            <person name="Sunseri F."/>
            <person name="Falavigna A."/>
            <person name="Ye Y."/>
            <person name="Leebens-Mack J.H."/>
            <person name="Chen G."/>
        </authorList>
    </citation>
    <scope>NUCLEOTIDE SEQUENCE [LARGE SCALE GENOMIC DNA]</scope>
    <source>
        <strain evidence="3">cv. DH0086</strain>
    </source>
</reference>
<proteinExistence type="predicted"/>
<evidence type="ECO:0000313" key="2">
    <source>
        <dbReference type="EMBL" id="ONK64239.1"/>
    </source>
</evidence>
<evidence type="ECO:0000313" key="3">
    <source>
        <dbReference type="Proteomes" id="UP000243459"/>
    </source>
</evidence>
<evidence type="ECO:0000256" key="1">
    <source>
        <dbReference type="SAM" id="Coils"/>
    </source>
</evidence>
<sequence>MSNKKARRLDETLQEKDRAMVQVEAEKQAALHAKGQLEEEHATLVKLQGEEKSKAMLMGVSLCCCSPRKEVAKGDMFILEAPLDKECSVLGSEAA</sequence>
<dbReference type="Proteomes" id="UP000243459">
    <property type="component" value="Chromosome 7"/>
</dbReference>